<gene>
    <name evidence="6" type="ORF">OSB04_030705</name>
</gene>
<feature type="non-terminal residue" evidence="6">
    <location>
        <position position="1"/>
    </location>
</feature>
<feature type="compositionally biased region" description="Basic residues" evidence="4">
    <location>
        <begin position="23"/>
        <end position="37"/>
    </location>
</feature>
<sequence>MGKAIRWLKALFGFKSQKNPNSGHRKIKNPACIRRHPTTSPADSPFHTPLYIHHHSDEQNKRAIEVAAATAAVAAANAAVAASNAAAAFVRLTSQRSKPTAGIKESAAAIKIQAFFARKALKALKSLVKFQAVVRGYLVRKALLRAKSCVYRPQSDKFQSRRSSIVSTQCACVCVCEIQQNSQFYRLNSKRVNKGRGRRISDSFQLPMDGRPNHEEVGHEEPISRLTRPNIGAWTPDSGIEAPHHLAIPNHQEFKSRFSTTQNTPRFSYSCGSNDLYEVVSKDGSFASHPEYMASTKSFRAKMRSHSAPKQRSHCGLGVKKRAEVECGPRMEKSKSPSLLEVNNFKNLVMSRIGKSSYVQW</sequence>
<dbReference type="Pfam" id="PF13178">
    <property type="entry name" value="DUF4005"/>
    <property type="match status" value="1"/>
</dbReference>
<comment type="similarity">
    <text evidence="2">Belongs to the IQD family.</text>
</comment>
<keyword evidence="7" id="KW-1185">Reference proteome</keyword>
<feature type="region of interest" description="Disordered" evidence="4">
    <location>
        <begin position="201"/>
        <end position="222"/>
    </location>
</feature>
<evidence type="ECO:0000256" key="3">
    <source>
        <dbReference type="ARBA" id="ARBA00024378"/>
    </source>
</evidence>
<reference evidence="6" key="1">
    <citation type="submission" date="2023-03" db="EMBL/GenBank/DDBJ databases">
        <title>Chromosome-scale reference genome and RAD-based genetic map of yellow starthistle (Centaurea solstitialis) reveal putative structural variation and QTLs associated with invader traits.</title>
        <authorList>
            <person name="Reatini B."/>
            <person name="Cang F.A."/>
            <person name="Jiang Q."/>
            <person name="Mckibben M.T.W."/>
            <person name="Barker M.S."/>
            <person name="Rieseberg L.H."/>
            <person name="Dlugosch K.M."/>
        </authorList>
    </citation>
    <scope>NUCLEOTIDE SEQUENCE</scope>
    <source>
        <strain evidence="6">CAN-66</strain>
        <tissue evidence="6">Leaf</tissue>
    </source>
</reference>
<evidence type="ECO:0000313" key="7">
    <source>
        <dbReference type="Proteomes" id="UP001172457"/>
    </source>
</evidence>
<evidence type="ECO:0000256" key="2">
    <source>
        <dbReference type="ARBA" id="ARBA00024341"/>
    </source>
</evidence>
<evidence type="ECO:0000313" key="6">
    <source>
        <dbReference type="EMBL" id="KAJ9537972.1"/>
    </source>
</evidence>
<dbReference type="Proteomes" id="UP001172457">
    <property type="component" value="Chromosome 8"/>
</dbReference>
<dbReference type="InterPro" id="IPR025064">
    <property type="entry name" value="DUF4005"/>
</dbReference>
<dbReference type="AlphaFoldDB" id="A0AA38SRN4"/>
<evidence type="ECO:0000256" key="1">
    <source>
        <dbReference type="ARBA" id="ARBA00022860"/>
    </source>
</evidence>
<dbReference type="PANTHER" id="PTHR32295:SF217">
    <property type="entry name" value="IQ MOTIF, EF-HAND BINDING PROTEIN"/>
    <property type="match status" value="1"/>
</dbReference>
<dbReference type="GO" id="GO:0005516">
    <property type="term" value="F:calmodulin binding"/>
    <property type="evidence" value="ECO:0007669"/>
    <property type="project" value="UniProtKB-KW"/>
</dbReference>
<dbReference type="InterPro" id="IPR000048">
    <property type="entry name" value="IQ_motif_EF-hand-BS"/>
</dbReference>
<dbReference type="Pfam" id="PF00612">
    <property type="entry name" value="IQ"/>
    <property type="match status" value="1"/>
</dbReference>
<evidence type="ECO:0000256" key="4">
    <source>
        <dbReference type="SAM" id="MobiDB-lite"/>
    </source>
</evidence>
<name>A0AA38SRN4_9ASTR</name>
<organism evidence="6 7">
    <name type="scientific">Centaurea solstitialis</name>
    <name type="common">yellow star-thistle</name>
    <dbReference type="NCBI Taxonomy" id="347529"/>
    <lineage>
        <taxon>Eukaryota</taxon>
        <taxon>Viridiplantae</taxon>
        <taxon>Streptophyta</taxon>
        <taxon>Embryophyta</taxon>
        <taxon>Tracheophyta</taxon>
        <taxon>Spermatophyta</taxon>
        <taxon>Magnoliopsida</taxon>
        <taxon>eudicotyledons</taxon>
        <taxon>Gunneridae</taxon>
        <taxon>Pentapetalae</taxon>
        <taxon>asterids</taxon>
        <taxon>campanulids</taxon>
        <taxon>Asterales</taxon>
        <taxon>Asteraceae</taxon>
        <taxon>Carduoideae</taxon>
        <taxon>Cardueae</taxon>
        <taxon>Centaureinae</taxon>
        <taxon>Centaurea</taxon>
    </lineage>
</organism>
<comment type="subunit">
    <text evidence="3">Binds to multiple calmodulin (CaM) in the presence of Ca(2+) and CaM-like proteins.</text>
</comment>
<evidence type="ECO:0000259" key="5">
    <source>
        <dbReference type="Pfam" id="PF13178"/>
    </source>
</evidence>
<feature type="compositionally biased region" description="Basic and acidic residues" evidence="4">
    <location>
        <begin position="211"/>
        <end position="222"/>
    </location>
</feature>
<proteinExistence type="inferred from homology"/>
<feature type="domain" description="DUF4005" evidence="5">
    <location>
        <begin position="253"/>
        <end position="313"/>
    </location>
</feature>
<feature type="region of interest" description="Disordered" evidence="4">
    <location>
        <begin position="18"/>
        <end position="39"/>
    </location>
</feature>
<accession>A0AA38SRN4</accession>
<dbReference type="EMBL" id="JARYMX010000008">
    <property type="protein sequence ID" value="KAJ9537972.1"/>
    <property type="molecule type" value="Genomic_DNA"/>
</dbReference>
<comment type="caution">
    <text evidence="6">The sequence shown here is derived from an EMBL/GenBank/DDBJ whole genome shotgun (WGS) entry which is preliminary data.</text>
</comment>
<dbReference type="PANTHER" id="PTHR32295">
    <property type="entry name" value="IQ-DOMAIN 5-RELATED"/>
    <property type="match status" value="1"/>
</dbReference>
<keyword evidence="1" id="KW-0112">Calmodulin-binding</keyword>
<protein>
    <recommendedName>
        <fullName evidence="5">DUF4005 domain-containing protein</fullName>
    </recommendedName>
</protein>
<dbReference type="PROSITE" id="PS50096">
    <property type="entry name" value="IQ"/>
    <property type="match status" value="1"/>
</dbReference>